<evidence type="ECO:0000313" key="5">
    <source>
        <dbReference type="Proteomes" id="UP001069090"/>
    </source>
</evidence>
<dbReference type="PANTHER" id="PTHR35561">
    <property type="entry name" value="RNA 2',3'-CYCLIC PHOSPHODIESTERASE"/>
    <property type="match status" value="1"/>
</dbReference>
<dbReference type="Gene3D" id="3.90.1140.10">
    <property type="entry name" value="Cyclic phosphodiesterase"/>
    <property type="match status" value="1"/>
</dbReference>
<keyword evidence="1 2" id="KW-0378">Hydrolase</keyword>
<gene>
    <name evidence="4" type="primary">thpR</name>
    <name evidence="4" type="ORF">O0V09_12620</name>
</gene>
<dbReference type="InterPro" id="IPR014051">
    <property type="entry name" value="Phosphoesterase_HXTX"/>
</dbReference>
<organism evidence="4 5">
    <name type="scientific">Dasania phycosphaerae</name>
    <dbReference type="NCBI Taxonomy" id="2950436"/>
    <lineage>
        <taxon>Bacteria</taxon>
        <taxon>Pseudomonadati</taxon>
        <taxon>Pseudomonadota</taxon>
        <taxon>Gammaproteobacteria</taxon>
        <taxon>Cellvibrionales</taxon>
        <taxon>Spongiibacteraceae</taxon>
        <taxon>Dasania</taxon>
    </lineage>
</organism>
<dbReference type="GO" id="GO:0004113">
    <property type="term" value="F:2',3'-cyclic-nucleotide 3'-phosphodiesterase activity"/>
    <property type="evidence" value="ECO:0007669"/>
    <property type="project" value="InterPro"/>
</dbReference>
<dbReference type="RefSeq" id="WP_258332203.1">
    <property type="nucleotide sequence ID" value="NZ_JAPTGG010000010.1"/>
</dbReference>
<evidence type="ECO:0000256" key="1">
    <source>
        <dbReference type="ARBA" id="ARBA00022801"/>
    </source>
</evidence>
<dbReference type="HAMAP" id="MF_01940">
    <property type="entry name" value="RNA_CPDase"/>
    <property type="match status" value="1"/>
</dbReference>
<feature type="active site" description="Proton donor" evidence="2">
    <location>
        <position position="43"/>
    </location>
</feature>
<name>A0A9J6RPE1_9GAMM</name>
<dbReference type="PANTHER" id="PTHR35561:SF1">
    <property type="entry name" value="RNA 2',3'-CYCLIC PHOSPHODIESTERASE"/>
    <property type="match status" value="1"/>
</dbReference>
<feature type="active site" description="Proton acceptor" evidence="2">
    <location>
        <position position="129"/>
    </location>
</feature>
<evidence type="ECO:0000256" key="2">
    <source>
        <dbReference type="HAMAP-Rule" id="MF_01940"/>
    </source>
</evidence>
<dbReference type="EC" id="3.1.4.58" evidence="2"/>
<comment type="catalytic activity">
    <reaction evidence="2">
        <text>a 3'-end 2',3'-cyclophospho-ribonucleotide-RNA + H2O = a 3'-end 2'-phospho-ribonucleotide-RNA + H(+)</text>
        <dbReference type="Rhea" id="RHEA:11828"/>
        <dbReference type="Rhea" id="RHEA-COMP:10464"/>
        <dbReference type="Rhea" id="RHEA-COMP:17353"/>
        <dbReference type="ChEBI" id="CHEBI:15377"/>
        <dbReference type="ChEBI" id="CHEBI:15378"/>
        <dbReference type="ChEBI" id="CHEBI:83064"/>
        <dbReference type="ChEBI" id="CHEBI:173113"/>
        <dbReference type="EC" id="3.1.4.58"/>
    </reaction>
</comment>
<protein>
    <recommendedName>
        <fullName evidence="2">RNA 2',3'-cyclic phosphodiesterase</fullName>
        <shortName evidence="2">RNA 2',3'-CPDase</shortName>
        <ecNumber evidence="2">3.1.4.58</ecNumber>
    </recommendedName>
</protein>
<feature type="short sequence motif" description="HXTX 1" evidence="2">
    <location>
        <begin position="43"/>
        <end position="46"/>
    </location>
</feature>
<dbReference type="EMBL" id="JAPTGG010000010">
    <property type="protein sequence ID" value="MCZ0866048.1"/>
    <property type="molecule type" value="Genomic_DNA"/>
</dbReference>
<dbReference type="InterPro" id="IPR004175">
    <property type="entry name" value="RNA_CPDase"/>
</dbReference>
<accession>A0A9J6RPE1</accession>
<comment type="caution">
    <text evidence="4">The sequence shown here is derived from an EMBL/GenBank/DDBJ whole genome shotgun (WGS) entry which is preliminary data.</text>
</comment>
<feature type="domain" description="Phosphoesterase HXTX" evidence="3">
    <location>
        <begin position="10"/>
        <end position="92"/>
    </location>
</feature>
<evidence type="ECO:0000313" key="4">
    <source>
        <dbReference type="EMBL" id="MCZ0866048.1"/>
    </source>
</evidence>
<dbReference type="GO" id="GO:0008664">
    <property type="term" value="F:RNA 2',3'-cyclic 3'-phosphodiesterase activity"/>
    <property type="evidence" value="ECO:0007669"/>
    <property type="project" value="UniProtKB-EC"/>
</dbReference>
<dbReference type="NCBIfam" id="TIGR02258">
    <property type="entry name" value="2_5_ligase"/>
    <property type="match status" value="1"/>
</dbReference>
<dbReference type="Proteomes" id="UP001069090">
    <property type="component" value="Unassembled WGS sequence"/>
</dbReference>
<comment type="similarity">
    <text evidence="2">Belongs to the 2H phosphoesterase superfamily. ThpR family.</text>
</comment>
<keyword evidence="5" id="KW-1185">Reference proteome</keyword>
<dbReference type="Pfam" id="PF02834">
    <property type="entry name" value="LigT_PEase"/>
    <property type="match status" value="2"/>
</dbReference>
<proteinExistence type="inferred from homology"/>
<sequence length="182" mass="20590">MIRAFIALSISETLERQLSLHAQSLALQLNREALRWVPAENYHITLAFLGDIHSQQLPKLESIMASVVSQYQPESLSIDDIQWFPSLHKPRLLVATVAANSQLQKLQQTLVNQLRQHGFSVDSRRFRPHISLARAGRQQQAKKFQCVLGKLNTEMDEVVLFESKLNSSGARYHALAAVLLQP</sequence>
<dbReference type="AlphaFoldDB" id="A0A9J6RPE1"/>
<reference evidence="4 5" key="1">
    <citation type="submission" date="2022-12" db="EMBL/GenBank/DDBJ databases">
        <title>Dasania phycosphaerae sp. nov., isolated from particulate material of the south coast of Korea.</title>
        <authorList>
            <person name="Jiang Y."/>
        </authorList>
    </citation>
    <scope>NUCLEOTIDE SEQUENCE [LARGE SCALE GENOMIC DNA]</scope>
    <source>
        <strain evidence="4 5">GY-19</strain>
    </source>
</reference>
<feature type="domain" description="Phosphoesterase HXTX" evidence="3">
    <location>
        <begin position="100"/>
        <end position="172"/>
    </location>
</feature>
<comment type="caution">
    <text evidence="2">Lacks conserved residue(s) required for the propagation of feature annotation.</text>
</comment>
<dbReference type="SUPFAM" id="SSF55144">
    <property type="entry name" value="LigT-like"/>
    <property type="match status" value="1"/>
</dbReference>
<evidence type="ECO:0000259" key="3">
    <source>
        <dbReference type="Pfam" id="PF02834"/>
    </source>
</evidence>
<comment type="function">
    <text evidence="2">Hydrolyzes RNA 2',3'-cyclic phosphodiester to an RNA 2'-phosphomonoester.</text>
</comment>
<dbReference type="InterPro" id="IPR009097">
    <property type="entry name" value="Cyclic_Pdiesterase"/>
</dbReference>